<dbReference type="KEGG" id="tdl:TDEL_0B00660"/>
<feature type="compositionally biased region" description="Polar residues" evidence="1">
    <location>
        <begin position="13"/>
        <end position="26"/>
    </location>
</feature>
<reference evidence="3 4" key="1">
    <citation type="journal article" date="2011" name="Proc. Natl. Acad. Sci. U.S.A.">
        <title>Evolutionary erosion of yeast sex chromosomes by mating-type switching accidents.</title>
        <authorList>
            <person name="Gordon J.L."/>
            <person name="Armisen D."/>
            <person name="Proux-Wera E."/>
            <person name="Oheigeartaigh S.S."/>
            <person name="Byrne K.P."/>
            <person name="Wolfe K.H."/>
        </authorList>
    </citation>
    <scope>NUCLEOTIDE SEQUENCE [LARGE SCALE GENOMIC DNA]</scope>
    <source>
        <strain evidence="4">ATCC 10662 / CBS 1146 / NBRC 0425 / NCYC 2629 / NRRL Y-866</strain>
    </source>
</reference>
<name>G8ZNK1_TORDE</name>
<feature type="region of interest" description="Disordered" evidence="1">
    <location>
        <begin position="519"/>
        <end position="711"/>
    </location>
</feature>
<dbReference type="InterPro" id="IPR040206">
    <property type="entry name" value="Zds1/2"/>
</dbReference>
<dbReference type="GeneID" id="11503405"/>
<dbReference type="Proteomes" id="UP000005627">
    <property type="component" value="Chromosome 2"/>
</dbReference>
<accession>G8ZNK1</accession>
<dbReference type="GO" id="GO:0005935">
    <property type="term" value="C:cellular bud neck"/>
    <property type="evidence" value="ECO:0007669"/>
    <property type="project" value="EnsemblFungi"/>
</dbReference>
<feature type="compositionally biased region" description="Low complexity" evidence="1">
    <location>
        <begin position="176"/>
        <end position="190"/>
    </location>
</feature>
<feature type="region of interest" description="Disordered" evidence="1">
    <location>
        <begin position="1"/>
        <end position="34"/>
    </location>
</feature>
<dbReference type="Pfam" id="PF08632">
    <property type="entry name" value="Zds_C"/>
    <property type="match status" value="1"/>
</dbReference>
<dbReference type="GO" id="GO:0005934">
    <property type="term" value="C:cellular bud tip"/>
    <property type="evidence" value="ECO:0007669"/>
    <property type="project" value="EnsemblFungi"/>
</dbReference>
<dbReference type="GO" id="GO:0005737">
    <property type="term" value="C:cytoplasm"/>
    <property type="evidence" value="ECO:0007669"/>
    <property type="project" value="EnsemblFungi"/>
</dbReference>
<evidence type="ECO:0000259" key="2">
    <source>
        <dbReference type="SMART" id="SM01327"/>
    </source>
</evidence>
<feature type="compositionally biased region" description="Polar residues" evidence="1">
    <location>
        <begin position="601"/>
        <end position="612"/>
    </location>
</feature>
<feature type="region of interest" description="Disordered" evidence="1">
    <location>
        <begin position="414"/>
        <end position="474"/>
    </location>
</feature>
<dbReference type="InParanoid" id="G8ZNK1"/>
<dbReference type="AlphaFoldDB" id="G8ZNK1"/>
<feature type="domain" description="Protein Zds1 C-terminal" evidence="2">
    <location>
        <begin position="867"/>
        <end position="919"/>
    </location>
</feature>
<gene>
    <name evidence="3" type="primary">TDEL0B00660</name>
    <name evidence="3" type="ORF">TDEL_0B00660</name>
</gene>
<feature type="region of interest" description="Disordered" evidence="1">
    <location>
        <begin position="77"/>
        <end position="190"/>
    </location>
</feature>
<dbReference type="EMBL" id="HE616743">
    <property type="protein sequence ID" value="CCE90195.1"/>
    <property type="molecule type" value="Genomic_DNA"/>
</dbReference>
<feature type="compositionally biased region" description="Basic and acidic residues" evidence="1">
    <location>
        <begin position="675"/>
        <end position="696"/>
    </location>
</feature>
<feature type="compositionally biased region" description="Basic and acidic residues" evidence="1">
    <location>
        <begin position="1"/>
        <end position="10"/>
    </location>
</feature>
<dbReference type="STRING" id="1076872.G8ZNK1"/>
<feature type="compositionally biased region" description="Polar residues" evidence="1">
    <location>
        <begin position="697"/>
        <end position="708"/>
    </location>
</feature>
<feature type="compositionally biased region" description="Polar residues" evidence="1">
    <location>
        <begin position="128"/>
        <end position="155"/>
    </location>
</feature>
<feature type="compositionally biased region" description="Polar residues" evidence="1">
    <location>
        <begin position="440"/>
        <end position="474"/>
    </location>
</feature>
<dbReference type="HOGENOM" id="CLU_011999_0_0_1"/>
<feature type="compositionally biased region" description="Basic and acidic residues" evidence="1">
    <location>
        <begin position="425"/>
        <end position="435"/>
    </location>
</feature>
<dbReference type="GO" id="GO:0030010">
    <property type="term" value="P:establishment of cell polarity"/>
    <property type="evidence" value="ECO:0007669"/>
    <property type="project" value="EnsemblFungi"/>
</dbReference>
<dbReference type="eggNOG" id="ENOG502RC08">
    <property type="taxonomic scope" value="Eukaryota"/>
</dbReference>
<feature type="compositionally biased region" description="Basic and acidic residues" evidence="1">
    <location>
        <begin position="569"/>
        <end position="595"/>
    </location>
</feature>
<feature type="compositionally biased region" description="Polar residues" evidence="1">
    <location>
        <begin position="414"/>
        <end position="423"/>
    </location>
</feature>
<protein>
    <recommendedName>
        <fullName evidence="2">Protein Zds1 C-terminal domain-containing protein</fullName>
    </recommendedName>
</protein>
<dbReference type="GO" id="GO:0010971">
    <property type="term" value="P:positive regulation of G2/M transition of mitotic cell cycle"/>
    <property type="evidence" value="ECO:0007669"/>
    <property type="project" value="EnsemblFungi"/>
</dbReference>
<evidence type="ECO:0000313" key="3">
    <source>
        <dbReference type="EMBL" id="CCE90195.1"/>
    </source>
</evidence>
<keyword evidence="4" id="KW-1185">Reference proteome</keyword>
<dbReference type="RefSeq" id="XP_003679406.1">
    <property type="nucleotide sequence ID" value="XM_003679358.1"/>
</dbReference>
<dbReference type="GO" id="GO:0000183">
    <property type="term" value="P:rDNA heterochromatin formation"/>
    <property type="evidence" value="ECO:0007669"/>
    <property type="project" value="EnsemblFungi"/>
</dbReference>
<feature type="compositionally biased region" description="Polar residues" evidence="1">
    <location>
        <begin position="519"/>
        <end position="547"/>
    </location>
</feature>
<dbReference type="GO" id="GO:0032880">
    <property type="term" value="P:regulation of protein localization"/>
    <property type="evidence" value="ECO:0007669"/>
    <property type="project" value="EnsemblFungi"/>
</dbReference>
<sequence>METLDGRSDANLEEQNQVRQRTSMTESQREKRKSEVLIAAQSIDNEVQNVKSLKRISIGSIDLLMDPELEYRVNVNSPNTRKSWSSNSSSSEEEHDVAPCYDKGEDEGEASVSDGADDSFDTTGADYLQTTNHSSANHQSTPNVKPTSPQISVKRTLTGVGSLRRGGVNIPTRKLSSASDNGSEDGSNSSSITKQLLWVPAAQHPSVKPENFLELVQDTLHNIQLDEKKETTDNDNDESNKENAKAYDRLPIDITRKRDSLVRRPSRLRKSYTEFEEYDETESLEGSVAVGKESRNSFERSSIAPCSSGRSSRTVSLKDITEELNKISNNAGLTSSDAITLARTLSMAGSFASSEVNEDYDTSKRNGIHLDADDVQNEYNKEDDNEFASNMLMKHGVVIPARSSLRRSKFNTYRVRSSGSTSSLDDEHHESETKRKLSSGLENVTAESSASQQDIYHSPSIKGNGSIMSSPSSINDFQDIYDHYRQPSVDWEKELKKGTESDDSNKGNQLDFETSKEIASSKLSDLSQGNAKSSIEAQDMEQASSTVVREMKGKRSGWSWLNGMGSKETNTEKNVKDTARQEVPLHREPSDSHIDEDFEKTSTPVTTEIQRSNHSKNRHLPIFPANESSKRKDTTEEPAVSTKMGRSSSSDSSNLTRQMFEKKIANLFRRKGKKKLPDYGTSRDHTGAELKSKRSSDNLSKFAKTSKTPVKLRSESRVEEHLRNSVSKDVVPDTAIVAGEVIPSKSKAEDLPALQPAVSVTSTKSAHVPLASSVVIESVKELDGDDSQDVSMDQNAQTSIDISTETLSMKEQTSEVQTDVKQPADGPSHQPVPPRKLTFDDVKRSEQSNAPMKFTDSAFGFPLPMLTVSTVIMFDHRLPINVERAIYRLSHLKLSDPKRELRQQVVLSNFMYAYLNLVNHTLYMEQVAQENDLTTETSGGTAFKTEHNSANGSICIPDM</sequence>
<dbReference type="PANTHER" id="PTHR28089">
    <property type="entry name" value="PROTEIN ZDS1-RELATED"/>
    <property type="match status" value="1"/>
</dbReference>
<dbReference type="OrthoDB" id="5589766at2759"/>
<evidence type="ECO:0000256" key="1">
    <source>
        <dbReference type="SAM" id="MobiDB-lite"/>
    </source>
</evidence>
<feature type="region of interest" description="Disordered" evidence="1">
    <location>
        <begin position="785"/>
        <end position="837"/>
    </location>
</feature>
<organism evidence="3 4">
    <name type="scientific">Torulaspora delbrueckii</name>
    <name type="common">Yeast</name>
    <name type="synonym">Candida colliculosa</name>
    <dbReference type="NCBI Taxonomy" id="4950"/>
    <lineage>
        <taxon>Eukaryota</taxon>
        <taxon>Fungi</taxon>
        <taxon>Dikarya</taxon>
        <taxon>Ascomycota</taxon>
        <taxon>Saccharomycotina</taxon>
        <taxon>Saccharomycetes</taxon>
        <taxon>Saccharomycetales</taxon>
        <taxon>Saccharomycetaceae</taxon>
        <taxon>Torulaspora</taxon>
    </lineage>
</organism>
<proteinExistence type="predicted"/>
<dbReference type="InterPro" id="IPR013941">
    <property type="entry name" value="ZDS1_C"/>
</dbReference>
<dbReference type="FunCoup" id="G8ZNK1">
    <property type="interactions" value="204"/>
</dbReference>
<evidence type="ECO:0000313" key="4">
    <source>
        <dbReference type="Proteomes" id="UP000005627"/>
    </source>
</evidence>
<feature type="compositionally biased region" description="Polar residues" evidence="1">
    <location>
        <begin position="789"/>
        <end position="820"/>
    </location>
</feature>
<dbReference type="SMART" id="SM01327">
    <property type="entry name" value="Zds_C"/>
    <property type="match status" value="1"/>
</dbReference>
<dbReference type="PANTHER" id="PTHR28089:SF1">
    <property type="entry name" value="PROTEIN ZDS1-RELATED"/>
    <property type="match status" value="1"/>
</dbReference>
<feature type="compositionally biased region" description="Acidic residues" evidence="1">
    <location>
        <begin position="104"/>
        <end position="120"/>
    </location>
</feature>